<protein>
    <submittedName>
        <fullName evidence="1">Uncharacterized protein</fullName>
    </submittedName>
</protein>
<dbReference type="AlphaFoldDB" id="A0A0E9VQN5"/>
<dbReference type="EMBL" id="GBXM01028168">
    <property type="protein sequence ID" value="JAH80409.1"/>
    <property type="molecule type" value="Transcribed_RNA"/>
</dbReference>
<reference evidence="1" key="1">
    <citation type="submission" date="2014-11" db="EMBL/GenBank/DDBJ databases">
        <authorList>
            <person name="Amaro Gonzalez C."/>
        </authorList>
    </citation>
    <scope>NUCLEOTIDE SEQUENCE</scope>
</reference>
<name>A0A0E9VQN5_ANGAN</name>
<sequence length="16" mass="1798">MSPHQYNLSESSAFSL</sequence>
<reference evidence="1" key="2">
    <citation type="journal article" date="2015" name="Fish Shellfish Immunol.">
        <title>Early steps in the European eel (Anguilla anguilla)-Vibrio vulnificus interaction in the gills: Role of the RtxA13 toxin.</title>
        <authorList>
            <person name="Callol A."/>
            <person name="Pajuelo D."/>
            <person name="Ebbesson L."/>
            <person name="Teles M."/>
            <person name="MacKenzie S."/>
            <person name="Amaro C."/>
        </authorList>
    </citation>
    <scope>NUCLEOTIDE SEQUENCE</scope>
</reference>
<organism evidence="1">
    <name type="scientific">Anguilla anguilla</name>
    <name type="common">European freshwater eel</name>
    <name type="synonym">Muraena anguilla</name>
    <dbReference type="NCBI Taxonomy" id="7936"/>
    <lineage>
        <taxon>Eukaryota</taxon>
        <taxon>Metazoa</taxon>
        <taxon>Chordata</taxon>
        <taxon>Craniata</taxon>
        <taxon>Vertebrata</taxon>
        <taxon>Euteleostomi</taxon>
        <taxon>Actinopterygii</taxon>
        <taxon>Neopterygii</taxon>
        <taxon>Teleostei</taxon>
        <taxon>Anguilliformes</taxon>
        <taxon>Anguillidae</taxon>
        <taxon>Anguilla</taxon>
    </lineage>
</organism>
<accession>A0A0E9VQN5</accession>
<evidence type="ECO:0000313" key="1">
    <source>
        <dbReference type="EMBL" id="JAH80409.1"/>
    </source>
</evidence>
<proteinExistence type="predicted"/>